<dbReference type="GO" id="GO:0006508">
    <property type="term" value="P:proteolysis"/>
    <property type="evidence" value="ECO:0007669"/>
    <property type="project" value="UniProtKB-KW"/>
</dbReference>
<dbReference type="PROSITE" id="PS51935">
    <property type="entry name" value="NLPC_P60"/>
    <property type="match status" value="1"/>
</dbReference>
<evidence type="ECO:0000256" key="2">
    <source>
        <dbReference type="ARBA" id="ARBA00022670"/>
    </source>
</evidence>
<evidence type="ECO:0000256" key="1">
    <source>
        <dbReference type="ARBA" id="ARBA00007074"/>
    </source>
</evidence>
<proteinExistence type="inferred from homology"/>
<dbReference type="InterPro" id="IPR051202">
    <property type="entry name" value="Peptidase_C40"/>
</dbReference>
<geneLocation type="plasmid" evidence="7">
    <name>unnamed1</name>
</geneLocation>
<dbReference type="Gene3D" id="3.90.1720.10">
    <property type="entry name" value="endopeptidase domain like (from Nostoc punctiforme)"/>
    <property type="match status" value="1"/>
</dbReference>
<dbReference type="GO" id="GO:0008234">
    <property type="term" value="F:cysteine-type peptidase activity"/>
    <property type="evidence" value="ECO:0007669"/>
    <property type="project" value="UniProtKB-KW"/>
</dbReference>
<feature type="transmembrane region" description="Helical" evidence="5">
    <location>
        <begin position="34"/>
        <end position="53"/>
    </location>
</feature>
<keyword evidence="2" id="KW-0645">Protease</keyword>
<name>A0A553SQU2_NIACI</name>
<evidence type="ECO:0000313" key="7">
    <source>
        <dbReference type="EMBL" id="TRZ39355.1"/>
    </source>
</evidence>
<organism evidence="7">
    <name type="scientific">Niallia circulans</name>
    <name type="common">Bacillus circulans</name>
    <dbReference type="NCBI Taxonomy" id="1397"/>
    <lineage>
        <taxon>Bacteria</taxon>
        <taxon>Bacillati</taxon>
        <taxon>Bacillota</taxon>
        <taxon>Bacilli</taxon>
        <taxon>Bacillales</taxon>
        <taxon>Bacillaceae</taxon>
        <taxon>Niallia</taxon>
    </lineage>
</organism>
<keyword evidence="5" id="KW-0812">Transmembrane</keyword>
<dbReference type="Proteomes" id="UP000319837">
    <property type="component" value="Plasmid unnamed1"/>
</dbReference>
<dbReference type="InterPro" id="IPR047194">
    <property type="entry name" value="CwlT-like_lysozyme"/>
</dbReference>
<sequence>MEQSTVKGAVSTVRGAVKTVRIVKKILALFNVKFLLIALAILLLIAAVAAIAGTSGSKSGSFSGSVGMNLSEATLQWRSTVESEAKEQGVVDLVPYILAIIEVETRGEGNDVMQSSESTGGGVGSITDPKASIKQGVKYLAGIKASADALGSTDPWAMVQAYNFGSYYVTYLAKNNENHSTDVAEKYSKDVVAPSLGNTSGSTYSYINAVSQAKGKTYLYSNGGNYYYADLVRQYVAAGSAEMPVGDEVFKTVMDEAIKYIGWSYSWGGYTPSMGFDCSGLVQYAFAKAGISLPRVASQQWAATEKIDIKDAKPGDLVFFKGTYGAPDHISHVGIYVDETRMYDSNGSGIGYHYWTDSYWSSHFDSIRRVVK</sequence>
<keyword evidence="4" id="KW-0788">Thiol protease</keyword>
<evidence type="ECO:0000256" key="3">
    <source>
        <dbReference type="ARBA" id="ARBA00022801"/>
    </source>
</evidence>
<dbReference type="Pfam" id="PF13702">
    <property type="entry name" value="Lysozyme_like"/>
    <property type="match status" value="1"/>
</dbReference>
<dbReference type="Pfam" id="PF00877">
    <property type="entry name" value="NLPC_P60"/>
    <property type="match status" value="1"/>
</dbReference>
<evidence type="ECO:0000259" key="6">
    <source>
        <dbReference type="PROSITE" id="PS51935"/>
    </source>
</evidence>
<reference evidence="7" key="1">
    <citation type="submission" date="2018-10" db="EMBL/GenBank/DDBJ databases">
        <title>FDA dAtabase for Regulatory Grade micrObial Sequences (FDA-ARGOS): Supporting development and validation of Infectious Disease Dx tests.</title>
        <authorList>
            <person name="Minogue T."/>
            <person name="Wolcott M."/>
            <person name="Wasieloski L."/>
            <person name="Aguilar W."/>
            <person name="Moore D."/>
            <person name="Tallon L.J."/>
            <person name="Sadzewicz L."/>
            <person name="Sengamalay N."/>
            <person name="Ott S."/>
            <person name="Godinez A."/>
            <person name="Nagaraj S."/>
            <person name="Vavikolanu K."/>
            <person name="Vyas G."/>
            <person name="Nadendla S."/>
            <person name="Aluvathingal J."/>
            <person name="Sichtig H."/>
        </authorList>
    </citation>
    <scope>NUCLEOTIDE SEQUENCE</scope>
    <source>
        <strain evidence="7">FDAARGOS_343</strain>
        <plasmid evidence="7">unnamed1</plasmid>
    </source>
</reference>
<dbReference type="EMBL" id="RIBP01000002">
    <property type="protein sequence ID" value="TRZ39355.1"/>
    <property type="molecule type" value="Genomic_DNA"/>
</dbReference>
<accession>A0A553SQU2</accession>
<dbReference type="CDD" id="cd16891">
    <property type="entry name" value="CwlT-like"/>
    <property type="match status" value="1"/>
</dbReference>
<dbReference type="PANTHER" id="PTHR47053:SF5">
    <property type="entry name" value="BIFUNCTIONAL MURAMIDASE_DL-ENDOPEPTIDASE CWLT"/>
    <property type="match status" value="1"/>
</dbReference>
<keyword evidence="5" id="KW-1133">Transmembrane helix</keyword>
<dbReference type="InterPro" id="IPR000064">
    <property type="entry name" value="NLP_P60_dom"/>
</dbReference>
<dbReference type="RefSeq" id="WP_185762752.1">
    <property type="nucleotide sequence ID" value="NZ_CM017505.1"/>
</dbReference>
<comment type="caution">
    <text evidence="7">The sequence shown here is derived from an EMBL/GenBank/DDBJ whole genome shotgun (WGS) entry which is preliminary data.</text>
</comment>
<dbReference type="Gene3D" id="1.10.530.10">
    <property type="match status" value="1"/>
</dbReference>
<keyword evidence="3" id="KW-0378">Hydrolase</keyword>
<protein>
    <submittedName>
        <fullName evidence="7">Lysozyme</fullName>
    </submittedName>
</protein>
<comment type="similarity">
    <text evidence="1">Belongs to the peptidase C40 family.</text>
</comment>
<dbReference type="PANTHER" id="PTHR47053">
    <property type="entry name" value="MUREIN DD-ENDOPEPTIDASE MEPH-RELATED"/>
    <property type="match status" value="1"/>
</dbReference>
<evidence type="ECO:0000256" key="5">
    <source>
        <dbReference type="SAM" id="Phobius"/>
    </source>
</evidence>
<dbReference type="SUPFAM" id="SSF54001">
    <property type="entry name" value="Cysteine proteinases"/>
    <property type="match status" value="1"/>
</dbReference>
<dbReference type="InterPro" id="IPR038765">
    <property type="entry name" value="Papain-like_cys_pep_sf"/>
</dbReference>
<dbReference type="AlphaFoldDB" id="A0A553SQU2"/>
<gene>
    <name evidence="7" type="ORF">CEQ21_07275</name>
</gene>
<dbReference type="InterPro" id="IPR023346">
    <property type="entry name" value="Lysozyme-like_dom_sf"/>
</dbReference>
<feature type="domain" description="NlpC/P60" evidence="6">
    <location>
        <begin position="247"/>
        <end position="371"/>
    </location>
</feature>
<keyword evidence="7" id="KW-0614">Plasmid</keyword>
<dbReference type="SUPFAM" id="SSF53955">
    <property type="entry name" value="Lysozyme-like"/>
    <property type="match status" value="1"/>
</dbReference>
<keyword evidence="5" id="KW-0472">Membrane</keyword>
<evidence type="ECO:0000256" key="4">
    <source>
        <dbReference type="ARBA" id="ARBA00022807"/>
    </source>
</evidence>